<evidence type="ECO:0000256" key="1">
    <source>
        <dbReference type="SAM" id="SignalP"/>
    </source>
</evidence>
<accession>A0A0R3W0I9</accession>
<dbReference type="AlphaFoldDB" id="A0A0R3W0I9"/>
<reference evidence="2 3" key="2">
    <citation type="submission" date="2018-11" db="EMBL/GenBank/DDBJ databases">
        <authorList>
            <consortium name="Pathogen Informatics"/>
        </authorList>
    </citation>
    <scope>NUCLEOTIDE SEQUENCE [LARGE SCALE GENOMIC DNA]</scope>
</reference>
<reference evidence="4" key="1">
    <citation type="submission" date="2017-02" db="UniProtKB">
        <authorList>
            <consortium name="WormBaseParasite"/>
        </authorList>
    </citation>
    <scope>IDENTIFICATION</scope>
</reference>
<organism evidence="4">
    <name type="scientific">Taenia asiatica</name>
    <name type="common">Asian tapeworm</name>
    <dbReference type="NCBI Taxonomy" id="60517"/>
    <lineage>
        <taxon>Eukaryota</taxon>
        <taxon>Metazoa</taxon>
        <taxon>Spiralia</taxon>
        <taxon>Lophotrochozoa</taxon>
        <taxon>Platyhelminthes</taxon>
        <taxon>Cestoda</taxon>
        <taxon>Eucestoda</taxon>
        <taxon>Cyclophyllidea</taxon>
        <taxon>Taeniidae</taxon>
        <taxon>Taenia</taxon>
    </lineage>
</organism>
<protein>
    <submittedName>
        <fullName evidence="4">DUF5727 domain-containing protein</fullName>
    </submittedName>
</protein>
<feature type="chain" id="PRO_5043132507" evidence="1">
    <location>
        <begin position="22"/>
        <end position="92"/>
    </location>
</feature>
<evidence type="ECO:0000313" key="4">
    <source>
        <dbReference type="WBParaSite" id="TASK_0000318301-mRNA-1"/>
    </source>
</evidence>
<keyword evidence="3" id="KW-1185">Reference proteome</keyword>
<dbReference type="OrthoDB" id="6233505at2759"/>
<feature type="signal peptide" evidence="1">
    <location>
        <begin position="1"/>
        <end position="21"/>
    </location>
</feature>
<gene>
    <name evidence="2" type="ORF">TASK_LOCUS3183</name>
</gene>
<dbReference type="WBParaSite" id="TASK_0000318301-mRNA-1">
    <property type="protein sequence ID" value="TASK_0000318301-mRNA-1"/>
    <property type="gene ID" value="TASK_0000318301"/>
</dbReference>
<keyword evidence="1" id="KW-0732">Signal</keyword>
<evidence type="ECO:0000313" key="2">
    <source>
        <dbReference type="EMBL" id="VDK27769.1"/>
    </source>
</evidence>
<sequence>MTDSLCHLLFCLALFRPCTGAGEPPMFPNDGRVVYGKLGSAFEYKTVLPGDYNHVVSGMHNVEIVGEKCSTPLFDCTLKKGVFPPIRIKKIL</sequence>
<name>A0A0R3W0I9_TAEAS</name>
<proteinExistence type="predicted"/>
<dbReference type="Proteomes" id="UP000282613">
    <property type="component" value="Unassembled WGS sequence"/>
</dbReference>
<evidence type="ECO:0000313" key="3">
    <source>
        <dbReference type="Proteomes" id="UP000282613"/>
    </source>
</evidence>
<dbReference type="EMBL" id="UYRS01006846">
    <property type="protein sequence ID" value="VDK27769.1"/>
    <property type="molecule type" value="Genomic_DNA"/>
</dbReference>